<sequence>MKSFWLIFWALSFGYPVYRTLNRTLPPPLPVYYKVPEFTLTNEFGKPFGTKELEGKFYIANFMFTSCPTSCPALMDKMDLVQKRIRGLGTKAAIVTFTVDPEVDTVPTLYKYARKRHSNPFIWNYLTGTKAALEKVIIAGYKVPMGNKEPVEKQLAEGKITLFDIAHSEKLVLVDDRGQIRGYYGTERVEMDRMMIDLGLLVNNSFSRAQPAPVKR</sequence>
<protein>
    <submittedName>
        <fullName evidence="2">SCO family protein</fullName>
    </submittedName>
</protein>
<dbReference type="InterPro" id="IPR003782">
    <property type="entry name" value="SCO1/SenC"/>
</dbReference>
<dbReference type="Pfam" id="PF02630">
    <property type="entry name" value="SCO1-SenC"/>
    <property type="match status" value="1"/>
</dbReference>
<name>A0ABU5VQC5_9BACT</name>
<evidence type="ECO:0000313" key="2">
    <source>
        <dbReference type="EMBL" id="MEA9354569.1"/>
    </source>
</evidence>
<dbReference type="PANTHER" id="PTHR12151:SF25">
    <property type="entry name" value="LINALOOL DEHYDRATASE_ISOMERASE DOMAIN-CONTAINING PROTEIN"/>
    <property type="match status" value="1"/>
</dbReference>
<organism evidence="2 3">
    <name type="scientific">Bacteriovorax antarcticus</name>
    <dbReference type="NCBI Taxonomy" id="3088717"/>
    <lineage>
        <taxon>Bacteria</taxon>
        <taxon>Pseudomonadati</taxon>
        <taxon>Bdellovibrionota</taxon>
        <taxon>Bacteriovoracia</taxon>
        <taxon>Bacteriovoracales</taxon>
        <taxon>Bacteriovoracaceae</taxon>
        <taxon>Bacteriovorax</taxon>
    </lineage>
</organism>
<dbReference type="EMBL" id="JAYGJQ010000001">
    <property type="protein sequence ID" value="MEA9354569.1"/>
    <property type="molecule type" value="Genomic_DNA"/>
</dbReference>
<reference evidence="2 3" key="1">
    <citation type="submission" date="2023-11" db="EMBL/GenBank/DDBJ databases">
        <title>A Novel Polar Bacteriovorax (B. antarcticus) Isolated from the Biocrust in Antarctica.</title>
        <authorList>
            <person name="Mun W."/>
            <person name="Choi S.Y."/>
            <person name="Mitchell R.J."/>
        </authorList>
    </citation>
    <scope>NUCLEOTIDE SEQUENCE [LARGE SCALE GENOMIC DNA]</scope>
    <source>
        <strain evidence="2 3">PP10</strain>
    </source>
</reference>
<accession>A0ABU5VQC5</accession>
<keyword evidence="3" id="KW-1185">Reference proteome</keyword>
<dbReference type="Gene3D" id="3.40.30.10">
    <property type="entry name" value="Glutaredoxin"/>
    <property type="match status" value="1"/>
</dbReference>
<dbReference type="InterPro" id="IPR036249">
    <property type="entry name" value="Thioredoxin-like_sf"/>
</dbReference>
<dbReference type="CDD" id="cd02968">
    <property type="entry name" value="SCO"/>
    <property type="match status" value="1"/>
</dbReference>
<comment type="caution">
    <text evidence="2">The sequence shown here is derived from an EMBL/GenBank/DDBJ whole genome shotgun (WGS) entry which is preliminary data.</text>
</comment>
<dbReference type="PANTHER" id="PTHR12151">
    <property type="entry name" value="ELECTRON TRANSPORT PROTIN SCO1/SENC FAMILY MEMBER"/>
    <property type="match status" value="1"/>
</dbReference>
<dbReference type="RefSeq" id="WP_323573985.1">
    <property type="nucleotide sequence ID" value="NZ_JAYGJQ010000001.1"/>
</dbReference>
<proteinExistence type="inferred from homology"/>
<dbReference type="Proteomes" id="UP001302274">
    <property type="component" value="Unassembled WGS sequence"/>
</dbReference>
<evidence type="ECO:0000313" key="3">
    <source>
        <dbReference type="Proteomes" id="UP001302274"/>
    </source>
</evidence>
<dbReference type="SUPFAM" id="SSF52833">
    <property type="entry name" value="Thioredoxin-like"/>
    <property type="match status" value="1"/>
</dbReference>
<comment type="similarity">
    <text evidence="1">Belongs to the SCO1/2 family.</text>
</comment>
<evidence type="ECO:0000256" key="1">
    <source>
        <dbReference type="ARBA" id="ARBA00010996"/>
    </source>
</evidence>
<gene>
    <name evidence="2" type="ORF">SHI21_00035</name>
</gene>